<dbReference type="InterPro" id="IPR014963">
    <property type="entry name" value="UPF0302_N"/>
</dbReference>
<evidence type="ECO:0000259" key="1">
    <source>
        <dbReference type="Pfam" id="PF08864"/>
    </source>
</evidence>
<dbReference type="Proteomes" id="UP000231932">
    <property type="component" value="Chromosome"/>
</dbReference>
<reference evidence="3" key="1">
    <citation type="submission" date="2017-11" db="EMBL/GenBank/DDBJ databases">
        <title>Complete Genome Sequence of Kyrpidia sp. Strain EA-1, a thermophilic, hydrogen-oxidizing Bacterium, isolated from the Azores.</title>
        <authorList>
            <person name="Reiner J.E."/>
            <person name="Lapp C.J."/>
            <person name="Bunk B."/>
            <person name="Gescher J."/>
        </authorList>
    </citation>
    <scope>NUCLEOTIDE SEQUENCE [LARGE SCALE GENOMIC DNA]</scope>
    <source>
        <strain evidence="3">EA-1</strain>
    </source>
</reference>
<name>A0A2K8N6Z2_9BACL</name>
<keyword evidence="3" id="KW-1185">Reference proteome</keyword>
<protein>
    <submittedName>
        <fullName evidence="2">IDEAL domain protein</fullName>
    </submittedName>
</protein>
<organism evidence="2 3">
    <name type="scientific">Kyrpidia spormannii</name>
    <dbReference type="NCBI Taxonomy" id="2055160"/>
    <lineage>
        <taxon>Bacteria</taxon>
        <taxon>Bacillati</taxon>
        <taxon>Bacillota</taxon>
        <taxon>Bacilli</taxon>
        <taxon>Bacillales</taxon>
        <taxon>Alicyclobacillaceae</taxon>
        <taxon>Kyrpidia</taxon>
    </lineage>
</organism>
<dbReference type="InterPro" id="IPR038091">
    <property type="entry name" value="UPF0302_N_sf"/>
</dbReference>
<evidence type="ECO:0000313" key="2">
    <source>
        <dbReference type="EMBL" id="ATY84855.1"/>
    </source>
</evidence>
<feature type="domain" description="UPF0302" evidence="1">
    <location>
        <begin position="61"/>
        <end position="165"/>
    </location>
</feature>
<dbReference type="EMBL" id="CP024955">
    <property type="protein sequence ID" value="ATY84855.1"/>
    <property type="molecule type" value="Genomic_DNA"/>
</dbReference>
<dbReference type="AlphaFoldDB" id="A0A2K8N6Z2"/>
<gene>
    <name evidence="2" type="ORF">CVV65_07920</name>
</gene>
<proteinExistence type="predicted"/>
<accession>A0A2K8N6Z2</accession>
<dbReference type="Pfam" id="PF08864">
    <property type="entry name" value="UPF0302"/>
    <property type="match status" value="1"/>
</dbReference>
<sequence>MGERAVVEGKSTAFVEYNGSYKARIFDLFETGRHGVLGARSSGDSVGLEGIGMGEVIRVSDKKQFLQWFLQRYELRSPEAGRLLRYLSNQEHILQRVHFADDLRNLPKTLLISATCVDTAPFRFCKNGRVTTSVADAFRDIRQFPNEDIYISLFFRNRSACAEYAAVLERQIRPTQRQSVFFLELQAYWILDAIHREVLYRHWMEAADRALELGDRELFEKAARELRRLGDPDAVIRSVGTEENI</sequence>
<evidence type="ECO:0000313" key="3">
    <source>
        <dbReference type="Proteomes" id="UP000231932"/>
    </source>
</evidence>
<dbReference type="KEGG" id="kyr:CVV65_07920"/>
<dbReference type="Gene3D" id="3.40.1530.30">
    <property type="entry name" value="Uncharacterised family UPF0302, N-terminal domain"/>
    <property type="match status" value="1"/>
</dbReference>